<sequence length="60" mass="7152">MERNPRVSEAEIIPDYSYLSVEEDRASFSKILLYYLIPDSLKIESPRTGWTEVPEEIRRY</sequence>
<dbReference type="Proteomes" id="UP000635885">
    <property type="component" value="Unassembled WGS sequence"/>
</dbReference>
<organism evidence="1 2">
    <name type="scientific">Belliella aquatica</name>
    <dbReference type="NCBI Taxonomy" id="1323734"/>
    <lineage>
        <taxon>Bacteria</taxon>
        <taxon>Pseudomonadati</taxon>
        <taxon>Bacteroidota</taxon>
        <taxon>Cytophagia</taxon>
        <taxon>Cytophagales</taxon>
        <taxon>Cyclobacteriaceae</taxon>
        <taxon>Belliella</taxon>
    </lineage>
</organism>
<proteinExistence type="predicted"/>
<name>A0ABQ1N2C2_9BACT</name>
<accession>A0ABQ1N2C2</accession>
<keyword evidence="2" id="KW-1185">Reference proteome</keyword>
<comment type="caution">
    <text evidence="1">The sequence shown here is derived from an EMBL/GenBank/DDBJ whole genome shotgun (WGS) entry which is preliminary data.</text>
</comment>
<gene>
    <name evidence="1" type="ORF">GCM10010993_27650</name>
</gene>
<protein>
    <submittedName>
        <fullName evidence="1">Uncharacterized protein</fullName>
    </submittedName>
</protein>
<evidence type="ECO:0000313" key="2">
    <source>
        <dbReference type="Proteomes" id="UP000635885"/>
    </source>
</evidence>
<evidence type="ECO:0000313" key="1">
    <source>
        <dbReference type="EMBL" id="GGC47579.1"/>
    </source>
</evidence>
<reference evidence="2" key="1">
    <citation type="journal article" date="2019" name="Int. J. Syst. Evol. Microbiol.">
        <title>The Global Catalogue of Microorganisms (GCM) 10K type strain sequencing project: providing services to taxonomists for standard genome sequencing and annotation.</title>
        <authorList>
            <consortium name="The Broad Institute Genomics Platform"/>
            <consortium name="The Broad Institute Genome Sequencing Center for Infectious Disease"/>
            <person name="Wu L."/>
            <person name="Ma J."/>
        </authorList>
    </citation>
    <scope>NUCLEOTIDE SEQUENCE [LARGE SCALE GENOMIC DNA]</scope>
    <source>
        <strain evidence="2">CGMCC 1.12479</strain>
    </source>
</reference>
<dbReference type="EMBL" id="BMFD01000011">
    <property type="protein sequence ID" value="GGC47579.1"/>
    <property type="molecule type" value="Genomic_DNA"/>
</dbReference>